<comment type="caution">
    <text evidence="9">The sequence shown here is derived from an EMBL/GenBank/DDBJ whole genome shotgun (WGS) entry which is preliminary data.</text>
</comment>
<dbReference type="FunFam" id="3.60.10.10:FF:000026">
    <property type="entry name" value="Exodeoxyribonuclease III"/>
    <property type="match status" value="1"/>
</dbReference>
<dbReference type="GO" id="GO:0003677">
    <property type="term" value="F:DNA binding"/>
    <property type="evidence" value="ECO:0007669"/>
    <property type="project" value="InterPro"/>
</dbReference>
<feature type="non-terminal residue" evidence="9">
    <location>
        <position position="1"/>
    </location>
</feature>
<dbReference type="PANTHER" id="PTHR22748:SF6">
    <property type="entry name" value="DNA-(APURINIC OR APYRIMIDINIC SITE) ENDONUCLEASE"/>
    <property type="match status" value="1"/>
</dbReference>
<feature type="site" description="Interaction with DNA substrate" evidence="7">
    <location>
        <position position="232"/>
    </location>
</feature>
<evidence type="ECO:0000313" key="9">
    <source>
        <dbReference type="EMBL" id="PIP53463.1"/>
    </source>
</evidence>
<proteinExistence type="inferred from homology"/>
<dbReference type="InterPro" id="IPR020847">
    <property type="entry name" value="AP_endonuclease_F1_BS"/>
</dbReference>
<feature type="binding site" evidence="6">
    <location>
        <position position="21"/>
    </location>
    <ligand>
        <name>Mg(2+)</name>
        <dbReference type="ChEBI" id="CHEBI:18420"/>
        <label>1</label>
    </ligand>
</feature>
<keyword evidence="2 6" id="KW-0479">Metal-binding</keyword>
<feature type="binding site" evidence="6">
    <location>
        <position position="232"/>
    </location>
    <ligand>
        <name>Mg(2+)</name>
        <dbReference type="ChEBI" id="CHEBI:18420"/>
        <label>1</label>
    </ligand>
</feature>
<dbReference type="GO" id="GO:0008081">
    <property type="term" value="F:phosphoric diester hydrolase activity"/>
    <property type="evidence" value="ECO:0007669"/>
    <property type="project" value="TreeGrafter"/>
</dbReference>
<protein>
    <submittedName>
        <fullName evidence="9">Exodeoxyribonuclease III</fullName>
    </submittedName>
</protein>
<dbReference type="Proteomes" id="UP000229459">
    <property type="component" value="Unassembled WGS sequence"/>
</dbReference>
<dbReference type="GO" id="GO:0003906">
    <property type="term" value="F:DNA-(apurinic or apyrimidinic site) endonuclease activity"/>
    <property type="evidence" value="ECO:0007669"/>
    <property type="project" value="TreeGrafter"/>
</dbReference>
<evidence type="ECO:0000256" key="5">
    <source>
        <dbReference type="PIRSR" id="PIRSR604808-1"/>
    </source>
</evidence>
<dbReference type="InterPro" id="IPR004808">
    <property type="entry name" value="AP_endonuc_1"/>
</dbReference>
<dbReference type="Pfam" id="PF03372">
    <property type="entry name" value="Exo_endo_phos"/>
    <property type="match status" value="1"/>
</dbReference>
<evidence type="ECO:0000256" key="4">
    <source>
        <dbReference type="ARBA" id="ARBA00022842"/>
    </source>
</evidence>
<evidence type="ECO:0000256" key="2">
    <source>
        <dbReference type="ARBA" id="ARBA00022723"/>
    </source>
</evidence>
<keyword evidence="3" id="KW-0378">Hydrolase</keyword>
<dbReference type="PANTHER" id="PTHR22748">
    <property type="entry name" value="AP ENDONUCLEASE"/>
    <property type="match status" value="1"/>
</dbReference>
<dbReference type="InterPro" id="IPR005135">
    <property type="entry name" value="Endo/exonuclease/phosphatase"/>
</dbReference>
<reference evidence="9 10" key="1">
    <citation type="submission" date="2017-09" db="EMBL/GenBank/DDBJ databases">
        <title>Depth-based differentiation of microbial function through sediment-hosted aquifers and enrichment of novel symbionts in the deep terrestrial subsurface.</title>
        <authorList>
            <person name="Probst A.J."/>
            <person name="Ladd B."/>
            <person name="Jarett J.K."/>
            <person name="Geller-Mcgrath D.E."/>
            <person name="Sieber C.M."/>
            <person name="Emerson J.B."/>
            <person name="Anantharaman K."/>
            <person name="Thomas B.C."/>
            <person name="Malmstrom R."/>
            <person name="Stieglmeier M."/>
            <person name="Klingl A."/>
            <person name="Woyke T."/>
            <person name="Ryan C.M."/>
            <person name="Banfield J.F."/>
        </authorList>
    </citation>
    <scope>NUCLEOTIDE SEQUENCE [LARGE SCALE GENOMIC DNA]</scope>
    <source>
        <strain evidence="9">CG23_combo_of_CG06-09_8_20_14_all_34_8</strain>
    </source>
</reference>
<feature type="site" description="Transition state stabilizer" evidence="7">
    <location>
        <position position="137"/>
    </location>
</feature>
<evidence type="ECO:0000256" key="7">
    <source>
        <dbReference type="PIRSR" id="PIRSR604808-3"/>
    </source>
</evidence>
<dbReference type="PROSITE" id="PS51435">
    <property type="entry name" value="AP_NUCLEASE_F1_4"/>
    <property type="match status" value="1"/>
</dbReference>
<dbReference type="NCBIfam" id="TIGR00195">
    <property type="entry name" value="exoDNase_III"/>
    <property type="match status" value="1"/>
</dbReference>
<feature type="active site" description="Proton acceptor" evidence="5">
    <location>
        <position position="232"/>
    </location>
</feature>
<feature type="active site" evidence="5">
    <location>
        <position position="95"/>
    </location>
</feature>
<dbReference type="SUPFAM" id="SSF56219">
    <property type="entry name" value="DNase I-like"/>
    <property type="match status" value="1"/>
</dbReference>
<feature type="domain" description="Endonuclease/exonuclease/phosphatase" evidence="8">
    <location>
        <begin position="4"/>
        <end position="232"/>
    </location>
</feature>
<gene>
    <name evidence="9" type="primary">xth</name>
    <name evidence="9" type="ORF">COX08_00865</name>
</gene>
<organism evidence="9 10">
    <name type="scientific">Candidatus Beckwithbacteria bacterium CG23_combo_of_CG06-09_8_20_14_all_34_8</name>
    <dbReference type="NCBI Taxonomy" id="1974497"/>
    <lineage>
        <taxon>Bacteria</taxon>
        <taxon>Candidatus Beckwithiibacteriota</taxon>
    </lineage>
</organism>
<comment type="similarity">
    <text evidence="1">Belongs to the DNA repair enzymes AP/ExoA family.</text>
</comment>
<dbReference type="PROSITE" id="PS00726">
    <property type="entry name" value="AP_NUCLEASE_F1_1"/>
    <property type="match status" value="1"/>
</dbReference>
<evidence type="ECO:0000256" key="3">
    <source>
        <dbReference type="ARBA" id="ARBA00022801"/>
    </source>
</evidence>
<dbReference type="GO" id="GO:0046872">
    <property type="term" value="F:metal ion binding"/>
    <property type="evidence" value="ECO:0007669"/>
    <property type="project" value="UniProtKB-KW"/>
</dbReference>
<feature type="binding site" evidence="6">
    <location>
        <position position="135"/>
    </location>
    <ligand>
        <name>Mg(2+)</name>
        <dbReference type="ChEBI" id="CHEBI:18420"/>
        <label>1</label>
    </ligand>
</feature>
<evidence type="ECO:0000256" key="6">
    <source>
        <dbReference type="PIRSR" id="PIRSR604808-2"/>
    </source>
</evidence>
<accession>A0A2H0B6Y8</accession>
<dbReference type="InterPro" id="IPR036691">
    <property type="entry name" value="Endo/exonu/phosph_ase_sf"/>
</dbReference>
<feature type="binding site" evidence="6">
    <location>
        <position position="137"/>
    </location>
    <ligand>
        <name>Mg(2+)</name>
        <dbReference type="ChEBI" id="CHEBI:18420"/>
        <label>1</label>
    </ligand>
</feature>
<dbReference type="GO" id="GO:0006284">
    <property type="term" value="P:base-excision repair"/>
    <property type="evidence" value="ECO:0007669"/>
    <property type="project" value="TreeGrafter"/>
</dbReference>
<dbReference type="EMBL" id="PCSR01000018">
    <property type="protein sequence ID" value="PIP53463.1"/>
    <property type="molecule type" value="Genomic_DNA"/>
</dbReference>
<dbReference type="AlphaFoldDB" id="A0A2H0B6Y8"/>
<evidence type="ECO:0000313" key="10">
    <source>
        <dbReference type="Proteomes" id="UP000229459"/>
    </source>
</evidence>
<sequence>AKKGFLNFIQNTNPDILAIQETKASENQLSFDLKLIGDYQAYFSSSSVKKGYSGVATYTKIKPHNVEHGMGIEVFDNEGRILVTEYDKFTLFNVYFPNGKASSERLDYKMRFYNAFLQHINQSVKKGKSVIFCGDVNTAHKAIDLARPKENEKISGFLPQERDWMDQVIKAGFIDTYRLVNQDKVAYSWWSQRSGARKRNVGWRIDYFFISPNLEEKVVSAQIHPEIAGSDHCPISLTLSL</sequence>
<evidence type="ECO:0000259" key="8">
    <source>
        <dbReference type="Pfam" id="PF03372"/>
    </source>
</evidence>
<feature type="active site" description="Proton donor/acceptor" evidence="5">
    <location>
        <position position="135"/>
    </location>
</feature>
<feature type="binding site" evidence="6">
    <location>
        <position position="231"/>
    </location>
    <ligand>
        <name>Mg(2+)</name>
        <dbReference type="ChEBI" id="CHEBI:18420"/>
        <label>1</label>
    </ligand>
</feature>
<dbReference type="NCBIfam" id="TIGR00633">
    <property type="entry name" value="xth"/>
    <property type="match status" value="1"/>
</dbReference>
<keyword evidence="6" id="KW-0464">Manganese</keyword>
<comment type="cofactor">
    <cofactor evidence="6">
        <name>Mg(2+)</name>
        <dbReference type="ChEBI" id="CHEBI:18420"/>
    </cofactor>
    <cofactor evidence="6">
        <name>Mn(2+)</name>
        <dbReference type="ChEBI" id="CHEBI:29035"/>
    </cofactor>
    <text evidence="6">Probably binds two magnesium or manganese ions per subunit.</text>
</comment>
<dbReference type="Gene3D" id="3.60.10.10">
    <property type="entry name" value="Endonuclease/exonuclease/phosphatase"/>
    <property type="match status" value="1"/>
</dbReference>
<evidence type="ECO:0000256" key="1">
    <source>
        <dbReference type="ARBA" id="ARBA00007092"/>
    </source>
</evidence>
<dbReference type="GO" id="GO:0008311">
    <property type="term" value="F:double-stranded DNA 3'-5' DNA exonuclease activity"/>
    <property type="evidence" value="ECO:0007669"/>
    <property type="project" value="TreeGrafter"/>
</dbReference>
<feature type="site" description="Important for catalytic activity" evidence="7">
    <location>
        <position position="206"/>
    </location>
</feature>
<name>A0A2H0B6Y8_9BACT</name>
<keyword evidence="4 6" id="KW-0460">Magnesium</keyword>